<evidence type="ECO:0000259" key="7">
    <source>
        <dbReference type="PROSITE" id="PS50045"/>
    </source>
</evidence>
<dbReference type="GO" id="GO:0006355">
    <property type="term" value="P:regulation of DNA-templated transcription"/>
    <property type="evidence" value="ECO:0007669"/>
    <property type="project" value="InterPro"/>
</dbReference>
<dbReference type="SMART" id="SM00448">
    <property type="entry name" value="REC"/>
    <property type="match status" value="1"/>
</dbReference>
<protein>
    <submittedName>
        <fullName evidence="9">Response regulator</fullName>
    </submittedName>
</protein>
<dbReference type="Proteomes" id="UP000019205">
    <property type="component" value="Chromosome"/>
</dbReference>
<evidence type="ECO:0000256" key="3">
    <source>
        <dbReference type="ARBA" id="ARBA00023015"/>
    </source>
</evidence>
<dbReference type="Gene3D" id="3.40.50.300">
    <property type="entry name" value="P-loop containing nucleotide triphosphate hydrolases"/>
    <property type="match status" value="1"/>
</dbReference>
<keyword evidence="4" id="KW-0238">DNA-binding</keyword>
<dbReference type="InterPro" id="IPR002078">
    <property type="entry name" value="Sigma_54_int"/>
</dbReference>
<dbReference type="AlphaFoldDB" id="A4ABN9"/>
<keyword evidence="2" id="KW-0067">ATP-binding</keyword>
<dbReference type="SMART" id="SM00382">
    <property type="entry name" value="AAA"/>
    <property type="match status" value="1"/>
</dbReference>
<evidence type="ECO:0000256" key="2">
    <source>
        <dbReference type="ARBA" id="ARBA00022840"/>
    </source>
</evidence>
<comment type="caution">
    <text evidence="9">The sequence shown here is derived from an EMBL/GenBank/DDBJ whole genome shotgun (WGS) entry which is preliminary data.</text>
</comment>
<keyword evidence="5" id="KW-0804">Transcription</keyword>
<dbReference type="InterPro" id="IPR001789">
    <property type="entry name" value="Sig_transdc_resp-reg_receiver"/>
</dbReference>
<evidence type="ECO:0000256" key="1">
    <source>
        <dbReference type="ARBA" id="ARBA00022741"/>
    </source>
</evidence>
<organism evidence="9 10">
    <name type="scientific">Congregibacter litoralis KT71</name>
    <dbReference type="NCBI Taxonomy" id="314285"/>
    <lineage>
        <taxon>Bacteria</taxon>
        <taxon>Pseudomonadati</taxon>
        <taxon>Pseudomonadota</taxon>
        <taxon>Gammaproteobacteria</taxon>
        <taxon>Cellvibrionales</taxon>
        <taxon>Halieaceae</taxon>
        <taxon>Congregibacter</taxon>
    </lineage>
</organism>
<dbReference type="GO" id="GO:0005524">
    <property type="term" value="F:ATP binding"/>
    <property type="evidence" value="ECO:0007669"/>
    <property type="project" value="UniProtKB-KW"/>
</dbReference>
<dbReference type="GO" id="GO:0043565">
    <property type="term" value="F:sequence-specific DNA binding"/>
    <property type="evidence" value="ECO:0007669"/>
    <property type="project" value="InterPro"/>
</dbReference>
<evidence type="ECO:0000259" key="8">
    <source>
        <dbReference type="PROSITE" id="PS50110"/>
    </source>
</evidence>
<proteinExistence type="predicted"/>
<dbReference type="Gene3D" id="1.10.8.60">
    <property type="match status" value="1"/>
</dbReference>
<feature type="modified residue" description="4-aspartylphosphate" evidence="6">
    <location>
        <position position="55"/>
    </location>
</feature>
<dbReference type="PROSITE" id="PS50110">
    <property type="entry name" value="RESPONSE_REGULATORY"/>
    <property type="match status" value="1"/>
</dbReference>
<dbReference type="GO" id="GO:0000160">
    <property type="term" value="P:phosphorelay signal transduction system"/>
    <property type="evidence" value="ECO:0007669"/>
    <property type="project" value="InterPro"/>
</dbReference>
<gene>
    <name evidence="9" type="ORF">KT71_05992</name>
</gene>
<dbReference type="PROSITE" id="PS00688">
    <property type="entry name" value="SIGMA54_INTERACT_3"/>
    <property type="match status" value="1"/>
</dbReference>
<dbReference type="Pfam" id="PF00158">
    <property type="entry name" value="Sigma54_activat"/>
    <property type="match status" value="1"/>
</dbReference>
<dbReference type="PRINTS" id="PR01590">
    <property type="entry name" value="HTHFIS"/>
</dbReference>
<dbReference type="STRING" id="314285.KT71_05992"/>
<dbReference type="EMBL" id="AAOA02000004">
    <property type="protein sequence ID" value="EAQ96552.1"/>
    <property type="molecule type" value="Genomic_DNA"/>
</dbReference>
<dbReference type="Pfam" id="PF25601">
    <property type="entry name" value="AAA_lid_14"/>
    <property type="match status" value="1"/>
</dbReference>
<dbReference type="PANTHER" id="PTHR32071">
    <property type="entry name" value="TRANSCRIPTIONAL REGULATORY PROTEIN"/>
    <property type="match status" value="1"/>
</dbReference>
<reference evidence="9 10" key="1">
    <citation type="journal article" date="2007" name="Proc. Natl. Acad. Sci. U.S.A.">
        <title>Characterization of a marine gammaproteobacterium capable of aerobic anoxygenic photosynthesis.</title>
        <authorList>
            <person name="Fuchs B.M."/>
            <person name="Spring S."/>
            <person name="Teeling H."/>
            <person name="Quast C."/>
            <person name="Wulf J."/>
            <person name="Schattenhofer M."/>
            <person name="Yan S."/>
            <person name="Ferriera S."/>
            <person name="Johnson J."/>
            <person name="Glockner F.O."/>
            <person name="Amann R."/>
        </authorList>
    </citation>
    <scope>NUCLEOTIDE SEQUENCE [LARGE SCALE GENOMIC DNA]</scope>
    <source>
        <strain evidence="9">KT71</strain>
    </source>
</reference>
<dbReference type="FunFam" id="3.40.50.300:FF:000006">
    <property type="entry name" value="DNA-binding transcriptional regulator NtrC"/>
    <property type="match status" value="1"/>
</dbReference>
<evidence type="ECO:0000256" key="6">
    <source>
        <dbReference type="PROSITE-ProRule" id="PRU00169"/>
    </source>
</evidence>
<dbReference type="InterPro" id="IPR058031">
    <property type="entry name" value="AAA_lid_NorR"/>
</dbReference>
<dbReference type="RefSeq" id="WP_008293618.1">
    <property type="nucleotide sequence ID" value="NZ_CM002299.1"/>
</dbReference>
<reference evidence="9 10" key="2">
    <citation type="journal article" date="2009" name="PLoS ONE">
        <title>The photosynthetic apparatus and its regulation in the aerobic gammaproteobacterium Congregibacter litoralis gen. nov., sp. nov.</title>
        <authorList>
            <person name="Spring S."/>
            <person name="Lunsdorf H."/>
            <person name="Fuchs B.M."/>
            <person name="Tindall B.J."/>
        </authorList>
    </citation>
    <scope>NUCLEOTIDE SEQUENCE [LARGE SCALE GENOMIC DNA]</scope>
    <source>
        <strain evidence="9">KT71</strain>
    </source>
</reference>
<feature type="domain" description="Response regulatory" evidence="8">
    <location>
        <begin position="6"/>
        <end position="125"/>
    </location>
</feature>
<evidence type="ECO:0000256" key="5">
    <source>
        <dbReference type="ARBA" id="ARBA00023163"/>
    </source>
</evidence>
<evidence type="ECO:0000256" key="4">
    <source>
        <dbReference type="ARBA" id="ARBA00023125"/>
    </source>
</evidence>
<dbReference type="OrthoDB" id="9804019at2"/>
<dbReference type="Gene3D" id="3.40.50.2300">
    <property type="match status" value="1"/>
</dbReference>
<dbReference type="HOGENOM" id="CLU_000445_0_6_6"/>
<evidence type="ECO:0000313" key="10">
    <source>
        <dbReference type="Proteomes" id="UP000019205"/>
    </source>
</evidence>
<dbReference type="PANTHER" id="PTHR32071:SF113">
    <property type="entry name" value="ALGINATE BIOSYNTHESIS TRANSCRIPTIONAL REGULATORY PROTEIN ALGB"/>
    <property type="match status" value="1"/>
</dbReference>
<dbReference type="InterPro" id="IPR011006">
    <property type="entry name" value="CheY-like_superfamily"/>
</dbReference>
<dbReference type="Gene3D" id="1.10.10.60">
    <property type="entry name" value="Homeodomain-like"/>
    <property type="match status" value="1"/>
</dbReference>
<name>A4ABN9_9GAMM</name>
<dbReference type="InterPro" id="IPR025944">
    <property type="entry name" value="Sigma_54_int_dom_CS"/>
</dbReference>
<dbReference type="PROSITE" id="PS50045">
    <property type="entry name" value="SIGMA54_INTERACT_4"/>
    <property type="match status" value="1"/>
</dbReference>
<dbReference type="SUPFAM" id="SSF46689">
    <property type="entry name" value="Homeodomain-like"/>
    <property type="match status" value="1"/>
</dbReference>
<keyword evidence="3" id="KW-0805">Transcription regulation</keyword>
<dbReference type="eggNOG" id="COG2204">
    <property type="taxonomic scope" value="Bacteria"/>
</dbReference>
<dbReference type="SUPFAM" id="SSF52540">
    <property type="entry name" value="P-loop containing nucleoside triphosphate hydrolases"/>
    <property type="match status" value="1"/>
</dbReference>
<dbReference type="SUPFAM" id="SSF52172">
    <property type="entry name" value="CheY-like"/>
    <property type="match status" value="1"/>
</dbReference>
<keyword evidence="10" id="KW-1185">Reference proteome</keyword>
<feature type="domain" description="Sigma-54 factor interaction" evidence="7">
    <location>
        <begin position="146"/>
        <end position="375"/>
    </location>
</feature>
<sequence>MTDKTTLLIVDDDEDVLTAARLLLRRHFGRVITQTDPGKIPELMAAEAIDVFLLDMNFAIGRNSGKEGLHWLGDIRQRDPNAVVVLMTAFGDLNTAVAAMREGATDFVLKPWQNDRLIATLRVAADLRHTRAQLSALTAPPPEETMIAGSASMQRVMKMVERVAGTDATVLIRGENGTGKELIAQELHRLSARSDAPMVSVDLGALAESLFESELFGHRRGAFTGADSDRAGRFQAASGGTLFLDEIGNLPLALQTKLLRALENREVTPLGADQEIDVDIRLIAATNQPLEDMVARGEFREDLLYRINTISIELPPLRERLEDLPELARFFAAQAARRYRLPAKEVPAKVLQRLAQWSWPGNIRELSHTMERAVIMGERDALAIEDFDLKSRQVDAAAETLNLEENERRLVQTALQRYEGNVSRAADALGITRAALYRRMEKFDL</sequence>
<dbReference type="Pfam" id="PF02954">
    <property type="entry name" value="HTH_8"/>
    <property type="match status" value="1"/>
</dbReference>
<dbReference type="InterPro" id="IPR025943">
    <property type="entry name" value="Sigma_54_int_dom_ATP-bd_2"/>
</dbReference>
<evidence type="ECO:0000313" key="9">
    <source>
        <dbReference type="EMBL" id="EAQ96552.1"/>
    </source>
</evidence>
<keyword evidence="1" id="KW-0547">Nucleotide-binding</keyword>
<dbReference type="InterPro" id="IPR003593">
    <property type="entry name" value="AAA+_ATPase"/>
</dbReference>
<dbReference type="InterPro" id="IPR002197">
    <property type="entry name" value="HTH_Fis"/>
</dbReference>
<accession>A4ABN9</accession>
<dbReference type="InterPro" id="IPR027417">
    <property type="entry name" value="P-loop_NTPase"/>
</dbReference>
<dbReference type="PROSITE" id="PS00676">
    <property type="entry name" value="SIGMA54_INTERACT_2"/>
    <property type="match status" value="1"/>
</dbReference>
<dbReference type="InterPro" id="IPR009057">
    <property type="entry name" value="Homeodomain-like_sf"/>
</dbReference>
<dbReference type="CDD" id="cd00009">
    <property type="entry name" value="AAA"/>
    <property type="match status" value="1"/>
</dbReference>
<keyword evidence="6" id="KW-0597">Phosphoprotein</keyword>
<dbReference type="Pfam" id="PF00072">
    <property type="entry name" value="Response_reg"/>
    <property type="match status" value="1"/>
</dbReference>